<organism evidence="4">
    <name type="scientific">Corethron hystrix</name>
    <dbReference type="NCBI Taxonomy" id="216773"/>
    <lineage>
        <taxon>Eukaryota</taxon>
        <taxon>Sar</taxon>
        <taxon>Stramenopiles</taxon>
        <taxon>Ochrophyta</taxon>
        <taxon>Bacillariophyta</taxon>
        <taxon>Coscinodiscophyceae</taxon>
        <taxon>Corethrophycidae</taxon>
        <taxon>Corethrales</taxon>
        <taxon>Corethraceae</taxon>
        <taxon>Corethron</taxon>
    </lineage>
</organism>
<gene>
    <name evidence="1" type="ORF">CHYS00102_LOCUS16775</name>
    <name evidence="2" type="ORF">CHYS00102_LOCUS16776</name>
    <name evidence="3" type="ORF">CHYS00102_LOCUS16777</name>
    <name evidence="4" type="ORF">CHYS00102_LOCUS16778</name>
</gene>
<dbReference type="EMBL" id="HBFR01023384">
    <property type="protein sequence ID" value="CAD8889571.1"/>
    <property type="molecule type" value="Transcribed_RNA"/>
</dbReference>
<evidence type="ECO:0000313" key="3">
    <source>
        <dbReference type="EMBL" id="CAD8889572.1"/>
    </source>
</evidence>
<sequence>MTKMIFTTVQTETFFQKATQMAIPSIIVTQIAIEGIATVNNLEDFGKDELDQVVSNLQHPPGGVVALTFGAKSQKRFFVATKLVKYNDMVRRRQIAGNIQWNSVMCDFGEQWKAREERKKKKAILKRQKSQKNSL</sequence>
<protein>
    <submittedName>
        <fullName evidence="4">Uncharacterized protein</fullName>
    </submittedName>
</protein>
<name>A0A6U5HN96_9STRA</name>
<dbReference type="EMBL" id="HBFR01023386">
    <property type="protein sequence ID" value="CAD8889573.1"/>
    <property type="molecule type" value="Transcribed_RNA"/>
</dbReference>
<proteinExistence type="predicted"/>
<evidence type="ECO:0000313" key="2">
    <source>
        <dbReference type="EMBL" id="CAD8889571.1"/>
    </source>
</evidence>
<accession>A0A6U5HN96</accession>
<evidence type="ECO:0000313" key="1">
    <source>
        <dbReference type="EMBL" id="CAD8889570.1"/>
    </source>
</evidence>
<dbReference type="EMBL" id="HBFR01023385">
    <property type="protein sequence ID" value="CAD8889572.1"/>
    <property type="molecule type" value="Transcribed_RNA"/>
</dbReference>
<dbReference type="AlphaFoldDB" id="A0A6U5HN96"/>
<dbReference type="EMBL" id="HBFR01023383">
    <property type="protein sequence ID" value="CAD8889570.1"/>
    <property type="molecule type" value="Transcribed_RNA"/>
</dbReference>
<reference evidence="4" key="1">
    <citation type="submission" date="2021-01" db="EMBL/GenBank/DDBJ databases">
        <authorList>
            <person name="Corre E."/>
            <person name="Pelletier E."/>
            <person name="Niang G."/>
            <person name="Scheremetjew M."/>
            <person name="Finn R."/>
            <person name="Kale V."/>
            <person name="Holt S."/>
            <person name="Cochrane G."/>
            <person name="Meng A."/>
            <person name="Brown T."/>
            <person name="Cohen L."/>
        </authorList>
    </citation>
    <scope>NUCLEOTIDE SEQUENCE</scope>
    <source>
        <strain evidence="4">308</strain>
    </source>
</reference>
<evidence type="ECO:0000313" key="4">
    <source>
        <dbReference type="EMBL" id="CAD8889573.1"/>
    </source>
</evidence>